<evidence type="ECO:0000313" key="2">
    <source>
        <dbReference type="Proteomes" id="UP000037392"/>
    </source>
</evidence>
<dbReference type="AlphaFoldDB" id="A0A0J9C3Z2"/>
<dbReference type="Proteomes" id="UP000037392">
    <property type="component" value="Unassembled WGS sequence"/>
</dbReference>
<dbReference type="EMBL" id="ADLK01000020">
    <property type="protein sequence ID" value="KMW19803.1"/>
    <property type="molecule type" value="Genomic_DNA"/>
</dbReference>
<proteinExistence type="predicted"/>
<dbReference type="PATRIC" id="fig|742734.4.peg.2725"/>
<organism evidence="1 2">
    <name type="scientific">[Clostridium] citroniae WAL-19142</name>
    <dbReference type="NCBI Taxonomy" id="742734"/>
    <lineage>
        <taxon>Bacteria</taxon>
        <taxon>Bacillati</taxon>
        <taxon>Bacillota</taxon>
        <taxon>Clostridia</taxon>
        <taxon>Lachnospirales</taxon>
        <taxon>Lachnospiraceae</taxon>
        <taxon>Enterocloster</taxon>
    </lineage>
</organism>
<gene>
    <name evidence="1" type="ORF">HMPREF9470_02543</name>
</gene>
<comment type="caution">
    <text evidence="1">The sequence shown here is derived from an EMBL/GenBank/DDBJ whole genome shotgun (WGS) entry which is preliminary data.</text>
</comment>
<sequence>MQPCIIFMHGCMVFFMFSKYRMMCGPWEKKICTKSQHTVWIQCIRIFIFQCMGMDRINIFNPLSKLAYNLRLTDNAKENK</sequence>
<evidence type="ECO:0000313" key="1">
    <source>
        <dbReference type="EMBL" id="KMW19803.1"/>
    </source>
</evidence>
<reference evidence="1 2" key="1">
    <citation type="submission" date="2011-04" db="EMBL/GenBank/DDBJ databases">
        <title>The Genome Sequence of Clostridium citroniae WAL-19142.</title>
        <authorList>
            <consortium name="The Broad Institute Genome Sequencing Platform"/>
            <person name="Earl A."/>
            <person name="Ward D."/>
            <person name="Feldgarden M."/>
            <person name="Gevers D."/>
            <person name="Warren Y.A."/>
            <person name="Tyrrell K.L."/>
            <person name="Citron D.M."/>
            <person name="Goldstein E.J."/>
            <person name="Daigneault M."/>
            <person name="Allen-Vercoe E."/>
            <person name="Young S.K."/>
            <person name="Zeng Q."/>
            <person name="Gargeya S."/>
            <person name="Fitzgerald M."/>
            <person name="Haas B."/>
            <person name="Abouelleil A."/>
            <person name="Alvarado L."/>
            <person name="Arachchi H.M."/>
            <person name="Berlin A."/>
            <person name="Brown A."/>
            <person name="Chapman S.B."/>
            <person name="Chen Z."/>
            <person name="Dunbar C."/>
            <person name="Freedman E."/>
            <person name="Gearin G."/>
            <person name="Gellesch M."/>
            <person name="Goldberg J."/>
            <person name="Griggs A."/>
            <person name="Gujja S."/>
            <person name="Heilman E.R."/>
            <person name="Heiman D."/>
            <person name="Howarth C."/>
            <person name="Larson L."/>
            <person name="Lui A."/>
            <person name="MacDonald P.J."/>
            <person name="Mehta T."/>
            <person name="Montmayeur A."/>
            <person name="Murphy C."/>
            <person name="Neiman D."/>
            <person name="Pearson M."/>
            <person name="Priest M."/>
            <person name="Roberts A."/>
            <person name="Saif S."/>
            <person name="Shea T."/>
            <person name="Shenoy N."/>
            <person name="Sisk P."/>
            <person name="Stolte C."/>
            <person name="Sykes S."/>
            <person name="White J."/>
            <person name="Yandava C."/>
            <person name="Wortman J."/>
            <person name="Nusbaum C."/>
            <person name="Birren B."/>
        </authorList>
    </citation>
    <scope>NUCLEOTIDE SEQUENCE [LARGE SCALE GENOMIC DNA]</scope>
    <source>
        <strain evidence="1 2">WAL-19142</strain>
    </source>
</reference>
<accession>A0A0J9C3Z2</accession>
<protein>
    <submittedName>
        <fullName evidence="1">Uncharacterized protein</fullName>
    </submittedName>
</protein>
<name>A0A0J9C3Z2_9FIRM</name>